<protein>
    <recommendedName>
        <fullName evidence="2">DUF7924 domain-containing protein</fullName>
    </recommendedName>
</protein>
<dbReference type="AlphaFoldDB" id="A0A2B7WIM5"/>
<evidence type="ECO:0000259" key="2">
    <source>
        <dbReference type="Pfam" id="PF25545"/>
    </source>
</evidence>
<feature type="region of interest" description="Disordered" evidence="1">
    <location>
        <begin position="333"/>
        <end position="359"/>
    </location>
</feature>
<feature type="compositionally biased region" description="Acidic residues" evidence="1">
    <location>
        <begin position="344"/>
        <end position="353"/>
    </location>
</feature>
<evidence type="ECO:0000313" key="4">
    <source>
        <dbReference type="Proteomes" id="UP000224634"/>
    </source>
</evidence>
<reference evidence="3 4" key="1">
    <citation type="submission" date="2017-10" db="EMBL/GenBank/DDBJ databases">
        <title>Comparative genomics in systemic dimorphic fungi from Ajellomycetaceae.</title>
        <authorList>
            <person name="Munoz J.F."/>
            <person name="Mcewen J.G."/>
            <person name="Clay O.K."/>
            <person name="Cuomo C.A."/>
        </authorList>
    </citation>
    <scope>NUCLEOTIDE SEQUENCE [LARGE SCALE GENOMIC DNA]</scope>
    <source>
        <strain evidence="3 4">UAMH7299</strain>
    </source>
</reference>
<dbReference type="EMBL" id="PDNA01000363">
    <property type="protein sequence ID" value="PGG96398.1"/>
    <property type="molecule type" value="Genomic_DNA"/>
</dbReference>
<dbReference type="Pfam" id="PF25545">
    <property type="entry name" value="DUF7924"/>
    <property type="match status" value="2"/>
</dbReference>
<keyword evidence="4" id="KW-1185">Reference proteome</keyword>
<sequence length="359" mass="39560">MSALVSSTTDTLNARSMLTYTTRAQQGIAFDGGTSSQHYTTNNRIEEWLKDDLPPPSTLPESSINAEKSSIMASSSHLQGRLAHYSVDIYQKEPPQPLIEESKRLLSQEQDSSAPIDADRISKLPRALWNSTEADLITNLFQPIIPSTAADKMIATVQNKPWANAASLPPATRLPPHNAPLLKPTPDQVFGYSKVAFSKEQISATTYLVDKTGSYSSPNGVTFFPFLGLEFKSVGTGGNHYVGIDKLDLDKPRYFSITMDQQLARINVHWLDREDGTPSFTFNTEVVSIHLLSDLNGVREVHRAILNILDHTTNVLLPEIRQLLDEYEAEMLAQAGREGSTETDGQEGAEQEDPAPVPP</sequence>
<proteinExistence type="predicted"/>
<dbReference type="OrthoDB" id="5426775at2759"/>
<feature type="domain" description="DUF7924" evidence="2">
    <location>
        <begin position="246"/>
        <end position="323"/>
    </location>
</feature>
<gene>
    <name evidence="3" type="ORF">AJ80_09834</name>
</gene>
<dbReference type="Proteomes" id="UP000224634">
    <property type="component" value="Unassembled WGS sequence"/>
</dbReference>
<evidence type="ECO:0000256" key="1">
    <source>
        <dbReference type="SAM" id="MobiDB-lite"/>
    </source>
</evidence>
<comment type="caution">
    <text evidence="3">The sequence shown here is derived from an EMBL/GenBank/DDBJ whole genome shotgun (WGS) entry which is preliminary data.</text>
</comment>
<dbReference type="InterPro" id="IPR057684">
    <property type="entry name" value="DUF7924"/>
</dbReference>
<feature type="domain" description="DUF7924" evidence="2">
    <location>
        <begin position="123"/>
        <end position="234"/>
    </location>
</feature>
<evidence type="ECO:0000313" key="3">
    <source>
        <dbReference type="EMBL" id="PGG96398.1"/>
    </source>
</evidence>
<dbReference type="STRING" id="1447883.A0A2B7WIM5"/>
<accession>A0A2B7WIM5</accession>
<organism evidence="3 4">
    <name type="scientific">Polytolypa hystricis (strain UAMH7299)</name>
    <dbReference type="NCBI Taxonomy" id="1447883"/>
    <lineage>
        <taxon>Eukaryota</taxon>
        <taxon>Fungi</taxon>
        <taxon>Dikarya</taxon>
        <taxon>Ascomycota</taxon>
        <taxon>Pezizomycotina</taxon>
        <taxon>Eurotiomycetes</taxon>
        <taxon>Eurotiomycetidae</taxon>
        <taxon>Onygenales</taxon>
        <taxon>Onygenales incertae sedis</taxon>
        <taxon>Polytolypa</taxon>
    </lineage>
</organism>
<name>A0A2B7WIM5_POLH7</name>